<feature type="transmembrane region" description="Helical" evidence="1">
    <location>
        <begin position="39"/>
        <end position="60"/>
    </location>
</feature>
<organism evidence="2 3">
    <name type="scientific">Sulfobacillus thermosulfidooxidans</name>
    <dbReference type="NCBI Taxonomy" id="28034"/>
    <lineage>
        <taxon>Bacteria</taxon>
        <taxon>Bacillati</taxon>
        <taxon>Bacillota</taxon>
        <taxon>Clostridia</taxon>
        <taxon>Eubacteriales</taxon>
        <taxon>Clostridiales Family XVII. Incertae Sedis</taxon>
        <taxon>Sulfobacillus</taxon>
    </lineage>
</organism>
<reference evidence="2 3" key="1">
    <citation type="journal article" date="2014" name="BMC Genomics">
        <title>Comparison of environmental and isolate Sulfobacillus genomes reveals diverse carbon, sulfur, nitrogen, and hydrogen metabolisms.</title>
        <authorList>
            <person name="Justice N.B."/>
            <person name="Norman A."/>
            <person name="Brown C.T."/>
            <person name="Singh A."/>
            <person name="Thomas B.C."/>
            <person name="Banfield J.F."/>
        </authorList>
    </citation>
    <scope>NUCLEOTIDE SEQUENCE [LARGE SCALE GENOMIC DNA]</scope>
    <source>
        <strain evidence="2">AMDSBA5</strain>
    </source>
</reference>
<comment type="caution">
    <text evidence="2">The sequence shown here is derived from an EMBL/GenBank/DDBJ whole genome shotgun (WGS) entry which is preliminary data.</text>
</comment>
<dbReference type="Pfam" id="PF11755">
    <property type="entry name" value="DUF3311"/>
    <property type="match status" value="1"/>
</dbReference>
<feature type="transmembrane region" description="Helical" evidence="1">
    <location>
        <begin position="9"/>
        <end position="27"/>
    </location>
</feature>
<dbReference type="AlphaFoldDB" id="A0A1R0IPL4"/>
<keyword evidence="1" id="KW-0472">Membrane</keyword>
<keyword evidence="1" id="KW-0812">Transmembrane</keyword>
<evidence type="ECO:0000313" key="3">
    <source>
        <dbReference type="Proteomes" id="UP000242705"/>
    </source>
</evidence>
<protein>
    <submittedName>
        <fullName evidence="2">DUF3311 domain-containing protein</fullName>
    </submittedName>
</protein>
<proteinExistence type="predicted"/>
<evidence type="ECO:0000256" key="1">
    <source>
        <dbReference type="SAM" id="Phobius"/>
    </source>
</evidence>
<dbReference type="EMBL" id="PXYX01000014">
    <property type="protein sequence ID" value="PSR27288.1"/>
    <property type="molecule type" value="Genomic_DNA"/>
</dbReference>
<gene>
    <name evidence="2" type="ORF">C7B47_08760</name>
</gene>
<dbReference type="RefSeq" id="WP_020373984.1">
    <property type="nucleotide sequence ID" value="NZ_MDZD01000018.1"/>
</dbReference>
<accession>A0A1R0IPL4</accession>
<keyword evidence="1" id="KW-1133">Transmembrane helix</keyword>
<dbReference type="InterPro" id="IPR021741">
    <property type="entry name" value="DUF3311"/>
</dbReference>
<name>A0A1R0IPL4_SULTH</name>
<dbReference type="Proteomes" id="UP000242705">
    <property type="component" value="Unassembled WGS sequence"/>
</dbReference>
<evidence type="ECO:0000313" key="2">
    <source>
        <dbReference type="EMBL" id="PSR27288.1"/>
    </source>
</evidence>
<sequence>MQKQTKSGWYWLFLIPFIGTLWPPFYASYRPTLAGFPFMYWYLILWIFLVALLSGIIYLIDNR</sequence>